<gene>
    <name evidence="1" type="ORF">Tci_064126</name>
</gene>
<sequence length="661" mass="76180">MKCKSWKLGCRIRSWSGLSHATYTNRLHELARLVLHLVTPKSRKIKRNGSIKKVEKKGNVGECSNDKKGRDDHLAKDCRGVPRNVNPVNVRNPTVRASYECGSTDHVRAFMLGAEEARQDPNILMDTFTLNDHFATTLFDFGADYSFVSTTFICLLGIEPSKLGFRYEIEIASGQLEEIDKHGSFHMIIGMDWLSNHKAEIICHEEVVRIPLLDDKVLRLLGEKPEEKVRLLVSAKATDKNQEEIVVVRDFPELQSLLIVWHLLNWRSCQVNSRNSKTKVLFDQAQCLREHRIDDLFDQLQGSLFFSKIYLRSGYHKLRVHEDDIPKTAFRTRYGHFEFTEDIGNVLVNENRVGCSYKEFLACNPKEYDGKGGVVVLTRWIAKMENVQEISGFSVDQKVKYNVGSFVGNQARGRAFMLGAEEARQDPNILMDTFTLNDHFATTLFDFGADYSFVSTTFICLLGIEPSKLGFRYEIEIASGQLEEIDKHGSFHMIIGMDWLSNHKAEIICHEEVVRIPLLDDKVLRLLGEKPEEKVRLLVSAKATDKNQEEIVVVRDFPELQSLLIVWHLLNWRSCQVNSRNSKTKVLFDQAQCLREHRIDDLFDQLQGSLFFSKIYLRSGYHKLRVHEDDIPKTAFRTRYGHFEFTFSFRVDAAEDFKDLL</sequence>
<dbReference type="InterPro" id="IPR043128">
    <property type="entry name" value="Rev_trsase/Diguanyl_cyclase"/>
</dbReference>
<evidence type="ECO:0000313" key="1">
    <source>
        <dbReference type="EMBL" id="GEU92148.1"/>
    </source>
</evidence>
<dbReference type="PANTHER" id="PTHR15503">
    <property type="entry name" value="LDOC1 RELATED"/>
    <property type="match status" value="1"/>
</dbReference>
<comment type="caution">
    <text evidence="1">The sequence shown here is derived from an EMBL/GenBank/DDBJ whole genome shotgun (WGS) entry which is preliminary data.</text>
</comment>
<organism evidence="1">
    <name type="scientific">Tanacetum cinerariifolium</name>
    <name type="common">Dalmatian daisy</name>
    <name type="synonym">Chrysanthemum cinerariifolium</name>
    <dbReference type="NCBI Taxonomy" id="118510"/>
    <lineage>
        <taxon>Eukaryota</taxon>
        <taxon>Viridiplantae</taxon>
        <taxon>Streptophyta</taxon>
        <taxon>Embryophyta</taxon>
        <taxon>Tracheophyta</taxon>
        <taxon>Spermatophyta</taxon>
        <taxon>Magnoliopsida</taxon>
        <taxon>eudicotyledons</taxon>
        <taxon>Gunneridae</taxon>
        <taxon>Pentapetalae</taxon>
        <taxon>asterids</taxon>
        <taxon>campanulids</taxon>
        <taxon>Asterales</taxon>
        <taxon>Asteraceae</taxon>
        <taxon>Asteroideae</taxon>
        <taxon>Anthemideae</taxon>
        <taxon>Anthemidinae</taxon>
        <taxon>Tanacetum</taxon>
    </lineage>
</organism>
<dbReference type="SUPFAM" id="SSF56672">
    <property type="entry name" value="DNA/RNA polymerases"/>
    <property type="match status" value="2"/>
</dbReference>
<dbReference type="PANTHER" id="PTHR15503:SF45">
    <property type="entry name" value="RNA-DIRECTED DNA POLYMERASE HOMOLOG"/>
    <property type="match status" value="1"/>
</dbReference>
<dbReference type="EMBL" id="BKCJ010010561">
    <property type="protein sequence ID" value="GEU92148.1"/>
    <property type="molecule type" value="Genomic_DNA"/>
</dbReference>
<dbReference type="Gene3D" id="3.10.10.10">
    <property type="entry name" value="HIV Type 1 Reverse Transcriptase, subunit A, domain 1"/>
    <property type="match status" value="2"/>
</dbReference>
<name>A0A6L2P0W2_TANCI</name>
<dbReference type="Gene3D" id="3.30.70.270">
    <property type="match status" value="2"/>
</dbReference>
<protein>
    <recommendedName>
        <fullName evidence="2">Reverse transcriptase domain-containing protein</fullName>
    </recommendedName>
</protein>
<evidence type="ECO:0008006" key="2">
    <source>
        <dbReference type="Google" id="ProtNLM"/>
    </source>
</evidence>
<dbReference type="CDD" id="cd00303">
    <property type="entry name" value="retropepsin_like"/>
    <property type="match status" value="2"/>
</dbReference>
<dbReference type="InterPro" id="IPR043502">
    <property type="entry name" value="DNA/RNA_pol_sf"/>
</dbReference>
<accession>A0A6L2P0W2</accession>
<dbReference type="InterPro" id="IPR032567">
    <property type="entry name" value="RTL1-rel"/>
</dbReference>
<dbReference type="AlphaFoldDB" id="A0A6L2P0W2"/>
<dbReference type="Pfam" id="PF08284">
    <property type="entry name" value="RVP_2"/>
    <property type="match status" value="2"/>
</dbReference>
<proteinExistence type="predicted"/>
<reference evidence="1" key="1">
    <citation type="journal article" date="2019" name="Sci. Rep.">
        <title>Draft genome of Tanacetum cinerariifolium, the natural source of mosquito coil.</title>
        <authorList>
            <person name="Yamashiro T."/>
            <person name="Shiraishi A."/>
            <person name="Satake H."/>
            <person name="Nakayama K."/>
        </authorList>
    </citation>
    <scope>NUCLEOTIDE SEQUENCE</scope>
</reference>